<dbReference type="InterPro" id="IPR050256">
    <property type="entry name" value="Glycosyltransferase_2"/>
</dbReference>
<dbReference type="AlphaFoldDB" id="A0A7J4JTK2"/>
<organism evidence="3 4">
    <name type="scientific">Candidatus Iainarchaeum sp</name>
    <dbReference type="NCBI Taxonomy" id="3101447"/>
    <lineage>
        <taxon>Archaea</taxon>
        <taxon>Candidatus Iainarchaeota</taxon>
        <taxon>Candidatus Iainarchaeia</taxon>
        <taxon>Candidatus Iainarchaeales</taxon>
        <taxon>Candidatus Iainarchaeaceae</taxon>
        <taxon>Candidatus Iainarchaeum</taxon>
    </lineage>
</organism>
<sequence length="325" mass="36234">MQKKLVVMIPAFNEQETIEEVVKGIPKKVIGFSKVEVLVVDDGSTDKTLENARKAKADKIVKHVKNKGLGNAFRTGLDNALRMGADIIVNIDADGQFNPKDIERLCAPVLEGKADMATCSRFALKEFQPKMPLSKKIGNWLFTKAISVAAGKKFTDTQCGFRAYSRETALRMTLFGKFTYTQEVFMDLANKGFDIVEVPCKLAREQRKGKSKIVKNWFDYGLKAMLIIARSLRDYKPLAFFGSIGIIIFAIGTLAIATAFGNWLFTGETTPFTSLIPAGGAMLVLGFALVMLALIADMLGRQRKIQEEILYRLKKQEIEKEEKND</sequence>
<evidence type="ECO:0000259" key="2">
    <source>
        <dbReference type="Pfam" id="PF00535"/>
    </source>
</evidence>
<dbReference type="PANTHER" id="PTHR48090:SF7">
    <property type="entry name" value="RFBJ PROTEIN"/>
    <property type="match status" value="1"/>
</dbReference>
<dbReference type="CDD" id="cd04179">
    <property type="entry name" value="DPM_DPG-synthase_like"/>
    <property type="match status" value="1"/>
</dbReference>
<dbReference type="InterPro" id="IPR001173">
    <property type="entry name" value="Glyco_trans_2-like"/>
</dbReference>
<dbReference type="PANTHER" id="PTHR48090">
    <property type="entry name" value="UNDECAPRENYL-PHOSPHATE 4-DEOXY-4-FORMAMIDO-L-ARABINOSE TRANSFERASE-RELATED"/>
    <property type="match status" value="1"/>
</dbReference>
<dbReference type="Gene3D" id="3.90.550.10">
    <property type="entry name" value="Spore Coat Polysaccharide Biosynthesis Protein SpsA, Chain A"/>
    <property type="match status" value="1"/>
</dbReference>
<feature type="transmembrane region" description="Helical" evidence="1">
    <location>
        <begin position="238"/>
        <end position="263"/>
    </location>
</feature>
<keyword evidence="1" id="KW-0472">Membrane</keyword>
<evidence type="ECO:0000313" key="4">
    <source>
        <dbReference type="Proteomes" id="UP000590964"/>
    </source>
</evidence>
<feature type="domain" description="Glycosyltransferase 2-like" evidence="2">
    <location>
        <begin position="7"/>
        <end position="167"/>
    </location>
</feature>
<name>A0A7J4JTK2_9ARCH</name>
<comment type="caution">
    <text evidence="3">The sequence shown here is derived from an EMBL/GenBank/DDBJ whole genome shotgun (WGS) entry which is preliminary data.</text>
</comment>
<dbReference type="Proteomes" id="UP000590964">
    <property type="component" value="Unassembled WGS sequence"/>
</dbReference>
<proteinExistence type="predicted"/>
<keyword evidence="1" id="KW-1133">Transmembrane helix</keyword>
<evidence type="ECO:0000313" key="3">
    <source>
        <dbReference type="EMBL" id="HIH21122.1"/>
    </source>
</evidence>
<dbReference type="EMBL" id="DUFW01000004">
    <property type="protein sequence ID" value="HIH21122.1"/>
    <property type="molecule type" value="Genomic_DNA"/>
</dbReference>
<protein>
    <submittedName>
        <fullName evidence="3">Glycosyltransferase family 2 protein</fullName>
    </submittedName>
</protein>
<dbReference type="SUPFAM" id="SSF53448">
    <property type="entry name" value="Nucleotide-diphospho-sugar transferases"/>
    <property type="match status" value="1"/>
</dbReference>
<reference evidence="4" key="1">
    <citation type="journal article" date="2020" name="bioRxiv">
        <title>A rank-normalized archaeal taxonomy based on genome phylogeny resolves widespread incomplete and uneven classifications.</title>
        <authorList>
            <person name="Rinke C."/>
            <person name="Chuvochina M."/>
            <person name="Mussig A.J."/>
            <person name="Chaumeil P.-A."/>
            <person name="Waite D.W."/>
            <person name="Whitman W.B."/>
            <person name="Parks D.H."/>
            <person name="Hugenholtz P."/>
        </authorList>
    </citation>
    <scope>NUCLEOTIDE SEQUENCE [LARGE SCALE GENOMIC DNA]</scope>
</reference>
<evidence type="ECO:0000256" key="1">
    <source>
        <dbReference type="SAM" id="Phobius"/>
    </source>
</evidence>
<keyword evidence="3" id="KW-0808">Transferase</keyword>
<dbReference type="Pfam" id="PF00535">
    <property type="entry name" value="Glycos_transf_2"/>
    <property type="match status" value="1"/>
</dbReference>
<gene>
    <name evidence="3" type="ORF">HA222_00465</name>
</gene>
<dbReference type="GO" id="GO:0016740">
    <property type="term" value="F:transferase activity"/>
    <property type="evidence" value="ECO:0007669"/>
    <property type="project" value="UniProtKB-KW"/>
</dbReference>
<accession>A0A7J4JTK2</accession>
<keyword evidence="1" id="KW-0812">Transmembrane</keyword>
<feature type="transmembrane region" description="Helical" evidence="1">
    <location>
        <begin position="275"/>
        <end position="296"/>
    </location>
</feature>
<dbReference type="InterPro" id="IPR029044">
    <property type="entry name" value="Nucleotide-diphossugar_trans"/>
</dbReference>